<gene>
    <name evidence="2" type="ORF">GCM10010403_40160</name>
</gene>
<organism evidence="2 3">
    <name type="scientific">Glycomyces rutgersensis</name>
    <dbReference type="NCBI Taxonomy" id="58115"/>
    <lineage>
        <taxon>Bacteria</taxon>
        <taxon>Bacillati</taxon>
        <taxon>Actinomycetota</taxon>
        <taxon>Actinomycetes</taxon>
        <taxon>Glycomycetales</taxon>
        <taxon>Glycomycetaceae</taxon>
        <taxon>Glycomyces</taxon>
    </lineage>
</organism>
<dbReference type="InterPro" id="IPR036894">
    <property type="entry name" value="YbaB-like_sf"/>
</dbReference>
<protein>
    <recommendedName>
        <fullName evidence="4">YbaB/EbfC DNA-binding family protein</fullName>
    </recommendedName>
</protein>
<dbReference type="Gene3D" id="3.30.1310.10">
    <property type="entry name" value="Nucleoid-associated protein YbaB-like domain"/>
    <property type="match status" value="1"/>
</dbReference>
<dbReference type="Proteomes" id="UP001501584">
    <property type="component" value="Unassembled WGS sequence"/>
</dbReference>
<accession>A0ABN3G2Z1</accession>
<keyword evidence="3" id="KW-1185">Reference proteome</keyword>
<sequence>MFGEDQIAQQLSKARETVAQGPTLSGGQAEPILTEAAEGRIKVTLGTDGRFEQIRMTLSALRDGPEALVEQLKLAVNDAIDQRAAMSAVAGPVPDQADMNEQVARMQDASLQQFKNMDAAIGALMAKIHGGR</sequence>
<comment type="caution">
    <text evidence="2">The sequence shown here is derived from an EMBL/GenBank/DDBJ whole genome shotgun (WGS) entry which is preliminary data.</text>
</comment>
<evidence type="ECO:0000256" key="1">
    <source>
        <dbReference type="SAM" id="MobiDB-lite"/>
    </source>
</evidence>
<evidence type="ECO:0000313" key="3">
    <source>
        <dbReference type="Proteomes" id="UP001501584"/>
    </source>
</evidence>
<dbReference type="SUPFAM" id="SSF82607">
    <property type="entry name" value="YbaB-like"/>
    <property type="match status" value="1"/>
</dbReference>
<reference evidence="2 3" key="1">
    <citation type="journal article" date="2019" name="Int. J. Syst. Evol. Microbiol.">
        <title>The Global Catalogue of Microorganisms (GCM) 10K type strain sequencing project: providing services to taxonomists for standard genome sequencing and annotation.</title>
        <authorList>
            <consortium name="The Broad Institute Genomics Platform"/>
            <consortium name="The Broad Institute Genome Sequencing Center for Infectious Disease"/>
            <person name="Wu L."/>
            <person name="Ma J."/>
        </authorList>
    </citation>
    <scope>NUCLEOTIDE SEQUENCE [LARGE SCALE GENOMIC DNA]</scope>
    <source>
        <strain evidence="2 3">JCM 6238</strain>
    </source>
</reference>
<proteinExistence type="predicted"/>
<dbReference type="EMBL" id="BAAASX010000007">
    <property type="protein sequence ID" value="GAA2343046.1"/>
    <property type="molecule type" value="Genomic_DNA"/>
</dbReference>
<name>A0ABN3G2Z1_9ACTN</name>
<feature type="region of interest" description="Disordered" evidence="1">
    <location>
        <begin position="13"/>
        <end position="32"/>
    </location>
</feature>
<evidence type="ECO:0000313" key="2">
    <source>
        <dbReference type="EMBL" id="GAA2343046.1"/>
    </source>
</evidence>
<dbReference type="RefSeq" id="WP_346266073.1">
    <property type="nucleotide sequence ID" value="NZ_BAAASX010000007.1"/>
</dbReference>
<evidence type="ECO:0008006" key="4">
    <source>
        <dbReference type="Google" id="ProtNLM"/>
    </source>
</evidence>